<evidence type="ECO:0000313" key="4">
    <source>
        <dbReference type="Proteomes" id="UP000696931"/>
    </source>
</evidence>
<dbReference type="InterPro" id="IPR004785">
    <property type="entry name" value="RpiB"/>
</dbReference>
<dbReference type="PIRSF" id="PIRSF005384">
    <property type="entry name" value="RpiB_LacA_B"/>
    <property type="match status" value="1"/>
</dbReference>
<keyword evidence="2 3" id="KW-0413">Isomerase</keyword>
<dbReference type="PANTHER" id="PTHR30345:SF0">
    <property type="entry name" value="DNA DAMAGE-REPAIR_TOLERATION PROTEIN DRT102"/>
    <property type="match status" value="1"/>
</dbReference>
<dbReference type="Pfam" id="PF02502">
    <property type="entry name" value="LacAB_rpiB"/>
    <property type="match status" value="1"/>
</dbReference>
<dbReference type="EMBL" id="JACRIW010000038">
    <property type="protein sequence ID" value="MBI5168897.1"/>
    <property type="molecule type" value="Genomic_DNA"/>
</dbReference>
<proteinExistence type="inferred from homology"/>
<reference evidence="3" key="1">
    <citation type="submission" date="2020-07" db="EMBL/GenBank/DDBJ databases">
        <title>Huge and variable diversity of episymbiotic CPR bacteria and DPANN archaea in groundwater ecosystems.</title>
        <authorList>
            <person name="He C.Y."/>
            <person name="Keren R."/>
            <person name="Whittaker M."/>
            <person name="Farag I.F."/>
            <person name="Doudna J."/>
            <person name="Cate J.H.D."/>
            <person name="Banfield J.F."/>
        </authorList>
    </citation>
    <scope>NUCLEOTIDE SEQUENCE</scope>
    <source>
        <strain evidence="3">NC_groundwater_1813_Pr3_B-0.1um_71_17</strain>
    </source>
</reference>
<organism evidence="3 4">
    <name type="scientific">Eiseniibacteriota bacterium</name>
    <dbReference type="NCBI Taxonomy" id="2212470"/>
    <lineage>
        <taxon>Bacteria</taxon>
        <taxon>Candidatus Eiseniibacteriota</taxon>
    </lineage>
</organism>
<comment type="similarity">
    <text evidence="1">Belongs to the LacAB/RpiB family.</text>
</comment>
<dbReference type="Gene3D" id="3.40.1400.10">
    <property type="entry name" value="Sugar-phosphate isomerase, RpiB/LacA/LacB"/>
    <property type="match status" value="1"/>
</dbReference>
<name>A0A933W7X2_UNCEI</name>
<dbReference type="InterPro" id="IPR003500">
    <property type="entry name" value="RpiB_LacA_LacB"/>
</dbReference>
<sequence length="152" mass="16107">MKLAVGSDHAGFPLKELVKAELVKLGHEVVDVGTHSGTESVDYPDFSFAVAEAVAAKTADLGVVVCATGIGASIAANKVVGVRASVVTSDETARLTRQDNDSNVLALGAKTAPSAEDALRWLRVWLDTPFAGGRHERRVNKIRDYESRASHP</sequence>
<gene>
    <name evidence="3" type="primary">rpiB</name>
    <name evidence="3" type="ORF">HZA61_05390</name>
</gene>
<dbReference type="SUPFAM" id="SSF89623">
    <property type="entry name" value="Ribose/Galactose isomerase RpiB/AlsB"/>
    <property type="match status" value="1"/>
</dbReference>
<dbReference type="PANTHER" id="PTHR30345">
    <property type="entry name" value="RIBOSE-5-PHOSPHATE ISOMERASE B"/>
    <property type="match status" value="1"/>
</dbReference>
<dbReference type="GO" id="GO:0019316">
    <property type="term" value="P:D-allose catabolic process"/>
    <property type="evidence" value="ECO:0007669"/>
    <property type="project" value="TreeGrafter"/>
</dbReference>
<dbReference type="NCBIfam" id="TIGR01120">
    <property type="entry name" value="rpiB"/>
    <property type="match status" value="1"/>
</dbReference>
<dbReference type="EC" id="5.3.1.6" evidence="3"/>
<comment type="caution">
    <text evidence="3">The sequence shown here is derived from an EMBL/GenBank/DDBJ whole genome shotgun (WGS) entry which is preliminary data.</text>
</comment>
<dbReference type="NCBIfam" id="NF004051">
    <property type="entry name" value="PRK05571.1"/>
    <property type="match status" value="1"/>
</dbReference>
<dbReference type="Proteomes" id="UP000696931">
    <property type="component" value="Unassembled WGS sequence"/>
</dbReference>
<dbReference type="InterPro" id="IPR036569">
    <property type="entry name" value="RpiB_LacA_LacB_sf"/>
</dbReference>
<evidence type="ECO:0000256" key="2">
    <source>
        <dbReference type="ARBA" id="ARBA00023235"/>
    </source>
</evidence>
<dbReference type="GO" id="GO:0004751">
    <property type="term" value="F:ribose-5-phosphate isomerase activity"/>
    <property type="evidence" value="ECO:0007669"/>
    <property type="project" value="UniProtKB-EC"/>
</dbReference>
<accession>A0A933W7X2</accession>
<protein>
    <submittedName>
        <fullName evidence="3">Ribose 5-phosphate isomerase B</fullName>
        <ecNumber evidence="3">5.3.1.6</ecNumber>
    </submittedName>
</protein>
<evidence type="ECO:0000256" key="1">
    <source>
        <dbReference type="ARBA" id="ARBA00008754"/>
    </source>
</evidence>
<evidence type="ECO:0000313" key="3">
    <source>
        <dbReference type="EMBL" id="MBI5168897.1"/>
    </source>
</evidence>
<dbReference type="NCBIfam" id="TIGR00689">
    <property type="entry name" value="rpiB_lacA_lacB"/>
    <property type="match status" value="1"/>
</dbReference>
<dbReference type="GO" id="GO:0009052">
    <property type="term" value="P:pentose-phosphate shunt, non-oxidative branch"/>
    <property type="evidence" value="ECO:0007669"/>
    <property type="project" value="TreeGrafter"/>
</dbReference>
<dbReference type="AlphaFoldDB" id="A0A933W7X2"/>